<evidence type="ECO:0000259" key="1">
    <source>
        <dbReference type="Pfam" id="PF14266"/>
    </source>
</evidence>
<evidence type="ECO:0000313" key="3">
    <source>
        <dbReference type="Proteomes" id="UP000824229"/>
    </source>
</evidence>
<reference evidence="2" key="2">
    <citation type="submission" date="2021-04" db="EMBL/GenBank/DDBJ databases">
        <authorList>
            <person name="Gilroy R."/>
        </authorList>
    </citation>
    <scope>NUCLEOTIDE SEQUENCE</scope>
    <source>
        <strain evidence="2">B5-657</strain>
    </source>
</reference>
<feature type="non-terminal residue" evidence="2">
    <location>
        <position position="1"/>
    </location>
</feature>
<sequence length="526" mass="60357">NLLEEIFDPSSSRSDNYFCQLIGFTSESSYNDTLALFNHKLSESGKGIIFSHTIPKPNDRETIDTILQELTQMRIGHYVNEDINLTSSHTLNIKIKQALDNVIVLAISKEHFSNETIQNNFIAKLMIWCNLYLDGLDFSNGQLPKCLFYGVIKPHEVYFLMLLAQVGIDVVYFNPTNDATLDQIDTDGMCQKIILGAPSSIVIPYTERLAKGIVIEKVTTYAKKATHELEQTLYHDTGIYKPWQFSDGTTHPIFMDSVIEDTLTYWNEPSKLRPGFKTIDKTVYTPTFFTKISGVYHDINEYYELIQKLKSAKKYVFYESPHLTSVGFGQSRPVRYHNMPSQQVTQNISSFNQQDLYSLAFCLNPDQTIKKDAVRQHVLYKKMLTLRADLQAFILSKLEETFSSSNLSFFNFPITDKERVRLMAAIFTAEDRLLHLIEGYDFTSDVPKVMMYVNSRDTFNQDDAMLLGLLRTMGLDVILLSPNGANNIELVISEKFINQIKLDEFVYDLPLKAPAKKRSFFSKLFR</sequence>
<evidence type="ECO:0000313" key="2">
    <source>
        <dbReference type="EMBL" id="MBU3803901.1"/>
    </source>
</evidence>
<feature type="domain" description="Putative component of 'biosynthetic module'" evidence="1">
    <location>
        <begin position="260"/>
        <end position="502"/>
    </location>
</feature>
<protein>
    <submittedName>
        <fullName evidence="2">YceG family protein</fullName>
    </submittedName>
</protein>
<dbReference type="AlphaFoldDB" id="A0A9E2KC38"/>
<accession>A0A9E2KC38</accession>
<name>A0A9E2KC38_9FIRM</name>
<dbReference type="Pfam" id="PF14266">
    <property type="entry name" value="YceG_bac"/>
    <property type="match status" value="2"/>
</dbReference>
<gene>
    <name evidence="2" type="ORF">H9872_03995</name>
</gene>
<comment type="caution">
    <text evidence="2">The sequence shown here is derived from an EMBL/GenBank/DDBJ whole genome shotgun (WGS) entry which is preliminary data.</text>
</comment>
<dbReference type="InterPro" id="IPR025647">
    <property type="entry name" value="YceG_bac"/>
</dbReference>
<reference evidence="2" key="1">
    <citation type="journal article" date="2021" name="PeerJ">
        <title>Extensive microbial diversity within the chicken gut microbiome revealed by metagenomics and culture.</title>
        <authorList>
            <person name="Gilroy R."/>
            <person name="Ravi A."/>
            <person name="Getino M."/>
            <person name="Pursley I."/>
            <person name="Horton D.L."/>
            <person name="Alikhan N.F."/>
            <person name="Baker D."/>
            <person name="Gharbi K."/>
            <person name="Hall N."/>
            <person name="Watson M."/>
            <person name="Adriaenssens E.M."/>
            <person name="Foster-Nyarko E."/>
            <person name="Jarju S."/>
            <person name="Secka A."/>
            <person name="Antonio M."/>
            <person name="Oren A."/>
            <person name="Chaudhuri R.R."/>
            <person name="La Ragione R."/>
            <person name="Hildebrand F."/>
            <person name="Pallen M.J."/>
        </authorList>
    </citation>
    <scope>NUCLEOTIDE SEQUENCE</scope>
    <source>
        <strain evidence="2">B5-657</strain>
    </source>
</reference>
<feature type="domain" description="Putative component of 'biosynthetic module'" evidence="1">
    <location>
        <begin position="15"/>
        <end position="234"/>
    </location>
</feature>
<organism evidence="2 3">
    <name type="scientific">Candidatus Cellulosilyticum pullistercoris</name>
    <dbReference type="NCBI Taxonomy" id="2838521"/>
    <lineage>
        <taxon>Bacteria</taxon>
        <taxon>Bacillati</taxon>
        <taxon>Bacillota</taxon>
        <taxon>Clostridia</taxon>
        <taxon>Lachnospirales</taxon>
        <taxon>Cellulosilyticaceae</taxon>
        <taxon>Cellulosilyticum</taxon>
    </lineage>
</organism>
<dbReference type="EMBL" id="JAHLFQ010000082">
    <property type="protein sequence ID" value="MBU3803901.1"/>
    <property type="molecule type" value="Genomic_DNA"/>
</dbReference>
<dbReference type="Proteomes" id="UP000824229">
    <property type="component" value="Unassembled WGS sequence"/>
</dbReference>
<proteinExistence type="predicted"/>